<dbReference type="Proteomes" id="UP000001940">
    <property type="component" value="Chromosome III"/>
</dbReference>
<dbReference type="KEGG" id="cel:CELE_Y54F10BM.9"/>
<name>Q95XL0_CAEEL</name>
<protein>
    <submittedName>
        <fullName evidence="2">SWIM-type domain-containing protein</fullName>
    </submittedName>
</protein>
<dbReference type="Bgee" id="WBGene00021863">
    <property type="expression patterns" value="Expressed in embryo and 4 other cell types or tissues"/>
</dbReference>
<accession>Q95XL0</accession>
<dbReference type="AlphaFoldDB" id="Q95XL0"/>
<evidence type="ECO:0000313" key="2">
    <source>
        <dbReference type="EMBL" id="CCD73842.1"/>
    </source>
</evidence>
<dbReference type="AGR" id="WB:WBGene00021863"/>
<evidence type="ECO:0000313" key="3">
    <source>
        <dbReference type="Proteomes" id="UP000001940"/>
    </source>
</evidence>
<dbReference type="WormBase" id="Y54F10BM.9">
    <property type="protein sequence ID" value="CE29121"/>
    <property type="gene ID" value="WBGene00021863"/>
</dbReference>
<organism evidence="2 3">
    <name type="scientific">Caenorhabditis elegans</name>
    <dbReference type="NCBI Taxonomy" id="6239"/>
    <lineage>
        <taxon>Eukaryota</taxon>
        <taxon>Metazoa</taxon>
        <taxon>Ecdysozoa</taxon>
        <taxon>Nematoda</taxon>
        <taxon>Chromadorea</taxon>
        <taxon>Rhabditida</taxon>
        <taxon>Rhabditina</taxon>
        <taxon>Rhabditomorpha</taxon>
        <taxon>Rhabditoidea</taxon>
        <taxon>Rhabditidae</taxon>
        <taxon>Peloderinae</taxon>
        <taxon>Caenorhabditis</taxon>
    </lineage>
</organism>
<feature type="compositionally biased region" description="Polar residues" evidence="1">
    <location>
        <begin position="17"/>
        <end position="28"/>
    </location>
</feature>
<feature type="region of interest" description="Disordered" evidence="1">
    <location>
        <begin position="13"/>
        <end position="34"/>
    </location>
</feature>
<evidence type="ECO:0000256" key="1">
    <source>
        <dbReference type="SAM" id="MobiDB-lite"/>
    </source>
</evidence>
<dbReference type="RefSeq" id="NP_497533.1">
    <property type="nucleotide sequence ID" value="NM_065132.3"/>
</dbReference>
<gene>
    <name evidence="2" type="ORF">CELE_Y54F10BM.9</name>
    <name evidence="2 4" type="ORF">Y54F10BM.9</name>
</gene>
<dbReference type="HOGENOM" id="CLU_277599_0_0_1"/>
<keyword evidence="3" id="KW-1185">Reference proteome</keyword>
<evidence type="ECO:0000313" key="4">
    <source>
        <dbReference type="WormBase" id="Y54F10BM.9"/>
    </source>
</evidence>
<dbReference type="UCSC" id="Y54F10BM.9">
    <property type="organism name" value="c. elegans"/>
</dbReference>
<sequence length="1142" mass="130982">MHSYCPTCKRPWDENSPPDQNVPGSSTALEVKPPTIGPSQSLWLEGEHFRVLTKTIVMNIISSCTHTETTFHFPNINRACSMFARFNGTKEDLRKFVHMDDFRWSYKKQGQTEIKPRSHQITMDDGSVVHILNCSNPYLSYFKKYIFVNESSDNIYVVYVSSEAVDSSEIPSKRTGMDPSVQAGEVLEENLVDYEFDYNMDTEPILDPVPEVPVSSEFAEIEPPGPSQLTPSLEVEAPTVAPSQWVEGEYFRALSKAVILNIISRCTTTQTTHDFPNMNRACSMFARFHGTKEDLRKFVRMDDFSWNYKKRGEKVIKPMPTHILMDDRSVFYILNCVNPYLYYFKKYIFVNEYSDNIYVVYVSARAVDSSDIPKRKGIASSEQAEQVQEEVEQQVPGGSREYYGYHNNMDTQPILDPVQEVPELAESIEQSPPVQNPPVSSQLTPSLEVEVPTLAPGQWVEGEYFRVLSKKVISNIISSCTTTQTTFHFPNMNRACSMFARFHGTKKDIRTFVRIDNFIWYYKKQGETEIKPRPNHNYTDDGSLVHILNCVNPYLNYFKKYIFFNESTDYIYVVYVSSRAVDSSEIPSIRTGIKPSAQAGEVQDGDKLQNANIQQEEYGNNLAEEASETLELAHINQDAPKESLVDYEYGFNMDTEPILDPIPVVWVDPELAEIQQPEQELCLPVRRSPTPSKSEMWLEGEHFRSLSKIIISKIMYSCTVTETTYYFPKMNHACSMFARFHGTKKDLRKFVHIDDFKWSIMKSGQTGIKPRASQLNMDDGSVIHILHCPNPFLSYFKKYIFLDESCDEVYVVYVSSQAVDRAEIPLKRRFRAQAGELQDWDEYGKEASESPELAHIKQEVLEEGLEDYEYEYDMDIEPILDPVRKVPDSSGIEQEVPDDYNIATEGILDQVPVGSEHAEMGYSPPAKRFRRSSPTLEPTFGPSKSMWLEEEYFRGLTKTIILRIISSCTTTETVSETTYHSPNIDHACSKFARFHGTKDDLRNFVHIDDLRWYSKRHEHPEIKPRLSQIKMDDGSVTHVLKCTNPYLRYFKKYIFLKEFRNEIYVVYVSSQAVDSGAEITSKNTSRAPSEPVGEVQEEIREGDGYNMNTEPILVGEAPGLAQVKQEVPGDNKKSLFGMLERF</sequence>
<dbReference type="GeneID" id="175351"/>
<reference evidence="2 3" key="1">
    <citation type="journal article" date="1998" name="Science">
        <title>Genome sequence of the nematode C. elegans: a platform for investigating biology.</title>
        <authorList>
            <consortium name="The C. elegans sequencing consortium"/>
            <person name="Sulson J.E."/>
            <person name="Waterston R."/>
        </authorList>
    </citation>
    <scope>NUCLEOTIDE SEQUENCE [LARGE SCALE GENOMIC DNA]</scope>
    <source>
        <strain evidence="2 3">Bristol N2</strain>
    </source>
</reference>
<proteinExistence type="predicted"/>
<dbReference type="CTD" id="175351"/>
<dbReference type="PeptideAtlas" id="Q95XL0"/>
<dbReference type="EMBL" id="BX284603">
    <property type="protein sequence ID" value="CCD73842.1"/>
    <property type="molecule type" value="Genomic_DNA"/>
</dbReference>
<dbReference type="PaxDb" id="6239-Y54F10BM.9"/>
<dbReference type="InParanoid" id="Q95XL0"/>